<accession>A0A9P6MTC2</accession>
<keyword evidence="5" id="KW-1185">Reference proteome</keyword>
<dbReference type="Gene3D" id="3.40.50.720">
    <property type="entry name" value="NAD(P)-binding Rossmann-like Domain"/>
    <property type="match status" value="1"/>
</dbReference>
<dbReference type="InterPro" id="IPR002347">
    <property type="entry name" value="SDR_fam"/>
</dbReference>
<dbReference type="GO" id="GO:0016614">
    <property type="term" value="F:oxidoreductase activity, acting on CH-OH group of donors"/>
    <property type="evidence" value="ECO:0007669"/>
    <property type="project" value="UniProtKB-ARBA"/>
</dbReference>
<proteinExistence type="inferred from homology"/>
<reference evidence="4" key="1">
    <citation type="journal article" date="2020" name="Fungal Divers.">
        <title>Resolving the Mortierellaceae phylogeny through synthesis of multi-gene phylogenetics and phylogenomics.</title>
        <authorList>
            <person name="Vandepol N."/>
            <person name="Liber J."/>
            <person name="Desiro A."/>
            <person name="Na H."/>
            <person name="Kennedy M."/>
            <person name="Barry K."/>
            <person name="Grigoriev I.V."/>
            <person name="Miller A.N."/>
            <person name="O'Donnell K."/>
            <person name="Stajich J.E."/>
            <person name="Bonito G."/>
        </authorList>
    </citation>
    <scope>NUCLEOTIDE SEQUENCE</scope>
    <source>
        <strain evidence="4">NRRL 2769</strain>
    </source>
</reference>
<evidence type="ECO:0000313" key="5">
    <source>
        <dbReference type="Proteomes" id="UP000703661"/>
    </source>
</evidence>
<evidence type="ECO:0000256" key="2">
    <source>
        <dbReference type="ARBA" id="ARBA00022857"/>
    </source>
</evidence>
<organism evidence="4 5">
    <name type="scientific">Entomortierella chlamydospora</name>
    <dbReference type="NCBI Taxonomy" id="101097"/>
    <lineage>
        <taxon>Eukaryota</taxon>
        <taxon>Fungi</taxon>
        <taxon>Fungi incertae sedis</taxon>
        <taxon>Mucoromycota</taxon>
        <taxon>Mortierellomycotina</taxon>
        <taxon>Mortierellomycetes</taxon>
        <taxon>Mortierellales</taxon>
        <taxon>Mortierellaceae</taxon>
        <taxon>Entomortierella</taxon>
    </lineage>
</organism>
<evidence type="ECO:0000313" key="4">
    <source>
        <dbReference type="EMBL" id="KAG0012606.1"/>
    </source>
</evidence>
<dbReference type="PROSITE" id="PS00061">
    <property type="entry name" value="ADH_SHORT"/>
    <property type="match status" value="1"/>
</dbReference>
<dbReference type="EMBL" id="JAAAID010000960">
    <property type="protein sequence ID" value="KAG0012606.1"/>
    <property type="molecule type" value="Genomic_DNA"/>
</dbReference>
<evidence type="ECO:0000256" key="3">
    <source>
        <dbReference type="ARBA" id="ARBA00023002"/>
    </source>
</evidence>
<dbReference type="FunFam" id="3.40.50.720:FF:000084">
    <property type="entry name" value="Short-chain dehydrogenase reductase"/>
    <property type="match status" value="1"/>
</dbReference>
<dbReference type="PANTHER" id="PTHR48107:SF7">
    <property type="entry name" value="RE15974P"/>
    <property type="match status" value="1"/>
</dbReference>
<dbReference type="PANTHER" id="PTHR48107">
    <property type="entry name" value="NADPH-DEPENDENT ALDEHYDE REDUCTASE-LIKE PROTEIN, CHLOROPLASTIC-RELATED"/>
    <property type="match status" value="1"/>
</dbReference>
<keyword evidence="2" id="KW-0521">NADP</keyword>
<dbReference type="OrthoDB" id="1393670at2759"/>
<dbReference type="Proteomes" id="UP000703661">
    <property type="component" value="Unassembled WGS sequence"/>
</dbReference>
<gene>
    <name evidence="4" type="ORF">BGZ80_011636</name>
</gene>
<evidence type="ECO:0000256" key="1">
    <source>
        <dbReference type="ARBA" id="ARBA00006484"/>
    </source>
</evidence>
<protein>
    <submittedName>
        <fullName evidence="4">Uncharacterized protein</fullName>
    </submittedName>
</protein>
<dbReference type="SUPFAM" id="SSF51735">
    <property type="entry name" value="NAD(P)-binding Rossmann-fold domains"/>
    <property type="match status" value="1"/>
</dbReference>
<keyword evidence="3" id="KW-0560">Oxidoreductase</keyword>
<dbReference type="Pfam" id="PF13561">
    <property type="entry name" value="adh_short_C2"/>
    <property type="match status" value="1"/>
</dbReference>
<comment type="similarity">
    <text evidence="1">Belongs to the short-chain dehydrogenases/reductases (SDR) family.</text>
</comment>
<dbReference type="InterPro" id="IPR036291">
    <property type="entry name" value="NAD(P)-bd_dom_sf"/>
</dbReference>
<comment type="caution">
    <text evidence="4">The sequence shown here is derived from an EMBL/GenBank/DDBJ whole genome shotgun (WGS) entry which is preliminary data.</text>
</comment>
<dbReference type="AlphaFoldDB" id="A0A9P6MTC2"/>
<dbReference type="PRINTS" id="PR00081">
    <property type="entry name" value="GDHRDH"/>
</dbReference>
<dbReference type="InterPro" id="IPR020904">
    <property type="entry name" value="Sc_DH/Rdtase_CS"/>
</dbReference>
<name>A0A9P6MTC2_9FUNG</name>
<sequence>MSSSGRVAIVTGSSRGIGRSVAIRLAQDGYNVVINYQSSAVKAQEVVDHIHSSTSSKAIAVKGDVGFLEEGQTLIDETLKAFGRIDAVVFNAAWLVYETIHQVTEDSYEKAFRTNVKAPMFFTKQLIPHLKSGARLIYVSTTLTSASTIGPQYYLYCATKGAIEQMTRALAKDLGSKGITVNCINPGPTDTDGFRTGKTEAQINAIAGASPLNRLGRPEDIANAISFLASEGSGWVTGQIMRVNGGLAV</sequence>